<feature type="transmembrane region" description="Helical" evidence="1">
    <location>
        <begin position="130"/>
        <end position="152"/>
    </location>
</feature>
<protein>
    <recommendedName>
        <fullName evidence="4">Beta-carotene 15,15'-monooxygenase</fullName>
    </recommendedName>
</protein>
<sequence length="250" mass="28261">MNFETRPKENKQYTTEIHFETVLNQAFANYKKIALYAGLALFVFFFILVIVVSGISANLIGQENINEKSMMQFQKLMTIEPYVWYYIGFSIVLGSLLSPFMASFYKMADAAEKDLTFGVSDLFSYYKPKYFFTIFTATTIIGLATNGTTLIADELGLSFVGILIVLMINFITLFTIPLLIFEDSTVFNAVKTSIAIVLKQPMVIFLLVFLSLIGVLLGFFAFCIGIIFTYPFFISMVYAIFKQVTNDITS</sequence>
<dbReference type="AlphaFoldDB" id="A0A1I4YS42"/>
<dbReference type="EMBL" id="FOUT01000012">
    <property type="protein sequence ID" value="SFN40842.1"/>
    <property type="molecule type" value="Genomic_DNA"/>
</dbReference>
<accession>A0A1I4YS42</accession>
<keyword evidence="3" id="KW-1185">Reference proteome</keyword>
<keyword evidence="1" id="KW-1133">Transmembrane helix</keyword>
<keyword evidence="1" id="KW-0472">Membrane</keyword>
<organism evidence="2 3">
    <name type="scientific">Flavobacterium succinicans</name>
    <dbReference type="NCBI Taxonomy" id="29536"/>
    <lineage>
        <taxon>Bacteria</taxon>
        <taxon>Pseudomonadati</taxon>
        <taxon>Bacteroidota</taxon>
        <taxon>Flavobacteriia</taxon>
        <taxon>Flavobacteriales</taxon>
        <taxon>Flavobacteriaceae</taxon>
        <taxon>Flavobacterium</taxon>
    </lineage>
</organism>
<evidence type="ECO:0000313" key="2">
    <source>
        <dbReference type="EMBL" id="SFN40842.1"/>
    </source>
</evidence>
<feature type="transmembrane region" description="Helical" evidence="1">
    <location>
        <begin position="82"/>
        <end position="105"/>
    </location>
</feature>
<keyword evidence="1" id="KW-0812">Transmembrane</keyword>
<reference evidence="3" key="1">
    <citation type="submission" date="2016-10" db="EMBL/GenBank/DDBJ databases">
        <authorList>
            <person name="Varghese N."/>
            <person name="Submissions S."/>
        </authorList>
    </citation>
    <scope>NUCLEOTIDE SEQUENCE [LARGE SCALE GENOMIC DNA]</scope>
    <source>
        <strain evidence="3">DSM 4002</strain>
    </source>
</reference>
<dbReference type="eggNOG" id="ENOG5033NFM">
    <property type="taxonomic scope" value="Bacteria"/>
</dbReference>
<proteinExistence type="predicted"/>
<name>A0A1I4YS42_9FLAO</name>
<evidence type="ECO:0008006" key="4">
    <source>
        <dbReference type="Google" id="ProtNLM"/>
    </source>
</evidence>
<dbReference type="RefSeq" id="WP_024982091.1">
    <property type="nucleotide sequence ID" value="NZ_CBCRUM010000015.1"/>
</dbReference>
<evidence type="ECO:0000313" key="3">
    <source>
        <dbReference type="Proteomes" id="UP000182961"/>
    </source>
</evidence>
<dbReference type="Proteomes" id="UP000182961">
    <property type="component" value="Unassembled WGS sequence"/>
</dbReference>
<feature type="transmembrane region" description="Helical" evidence="1">
    <location>
        <begin position="201"/>
        <end position="233"/>
    </location>
</feature>
<evidence type="ECO:0000256" key="1">
    <source>
        <dbReference type="SAM" id="Phobius"/>
    </source>
</evidence>
<feature type="transmembrane region" description="Helical" evidence="1">
    <location>
        <begin position="159"/>
        <end position="181"/>
    </location>
</feature>
<gene>
    <name evidence="2" type="ORF">SAMN05444143_11298</name>
</gene>
<feature type="transmembrane region" description="Helical" evidence="1">
    <location>
        <begin position="33"/>
        <end position="61"/>
    </location>
</feature>